<evidence type="ECO:0008006" key="4">
    <source>
        <dbReference type="Google" id="ProtNLM"/>
    </source>
</evidence>
<dbReference type="InParanoid" id="M4C1S3"/>
<evidence type="ECO:0000313" key="3">
    <source>
        <dbReference type="Proteomes" id="UP000011713"/>
    </source>
</evidence>
<reference evidence="2" key="2">
    <citation type="submission" date="2015-06" db="UniProtKB">
        <authorList>
            <consortium name="EnsemblProtists"/>
        </authorList>
    </citation>
    <scope>IDENTIFICATION</scope>
    <source>
        <strain evidence="2">Emoy2</strain>
    </source>
</reference>
<keyword evidence="1" id="KW-0732">Signal</keyword>
<evidence type="ECO:0000256" key="1">
    <source>
        <dbReference type="SAM" id="SignalP"/>
    </source>
</evidence>
<dbReference type="VEuPathDB" id="FungiDB:HpaG813024"/>
<evidence type="ECO:0000313" key="2">
    <source>
        <dbReference type="EnsemblProtists" id="HpaP813024"/>
    </source>
</evidence>
<feature type="signal peptide" evidence="1">
    <location>
        <begin position="1"/>
        <end position="24"/>
    </location>
</feature>
<feature type="chain" id="PRO_5004049149" description="Cysteine-rich protein" evidence="1">
    <location>
        <begin position="25"/>
        <end position="128"/>
    </location>
</feature>
<dbReference type="EMBL" id="CU855843">
    <property type="status" value="NOT_ANNOTATED_CDS"/>
    <property type="molecule type" value="Genomic_DNA"/>
</dbReference>
<organism evidence="2 3">
    <name type="scientific">Hyaloperonospora arabidopsidis (strain Emoy2)</name>
    <name type="common">Downy mildew agent</name>
    <name type="synonym">Peronospora arabidopsidis</name>
    <dbReference type="NCBI Taxonomy" id="559515"/>
    <lineage>
        <taxon>Eukaryota</taxon>
        <taxon>Sar</taxon>
        <taxon>Stramenopiles</taxon>
        <taxon>Oomycota</taxon>
        <taxon>Peronosporomycetes</taxon>
        <taxon>Peronosporales</taxon>
        <taxon>Peronosporaceae</taxon>
        <taxon>Hyaloperonospora</taxon>
    </lineage>
</organism>
<sequence length="128" mass="13931">MHVKTSAVLLLATVASGPATFSSAWDTPGVPPQYTLPKYCGTAVPCDGWDQSASSICTYNKDANVEFKDCCLKNCVHATIRPGDKCSDVGVHCDQLNEVASQTCGEQYYRVGDFARCCTLKCQSQWQH</sequence>
<reference evidence="3" key="1">
    <citation type="journal article" date="2010" name="Science">
        <title>Signatures of adaptation to obligate biotrophy in the Hyaloperonospora arabidopsidis genome.</title>
        <authorList>
            <person name="Baxter L."/>
            <person name="Tripathy S."/>
            <person name="Ishaque N."/>
            <person name="Boot N."/>
            <person name="Cabral A."/>
            <person name="Kemen E."/>
            <person name="Thines M."/>
            <person name="Ah-Fong A."/>
            <person name="Anderson R."/>
            <person name="Badejoko W."/>
            <person name="Bittner-Eddy P."/>
            <person name="Boore J.L."/>
            <person name="Chibucos M.C."/>
            <person name="Coates M."/>
            <person name="Dehal P."/>
            <person name="Delehaunty K."/>
            <person name="Dong S."/>
            <person name="Downton P."/>
            <person name="Dumas B."/>
            <person name="Fabro G."/>
            <person name="Fronick C."/>
            <person name="Fuerstenberg S.I."/>
            <person name="Fulton L."/>
            <person name="Gaulin E."/>
            <person name="Govers F."/>
            <person name="Hughes L."/>
            <person name="Humphray S."/>
            <person name="Jiang R.H."/>
            <person name="Judelson H."/>
            <person name="Kamoun S."/>
            <person name="Kyung K."/>
            <person name="Meijer H."/>
            <person name="Minx P."/>
            <person name="Morris P."/>
            <person name="Nelson J."/>
            <person name="Phuntumart V."/>
            <person name="Qutob D."/>
            <person name="Rehmany A."/>
            <person name="Rougon-Cardoso A."/>
            <person name="Ryden P."/>
            <person name="Torto-Alalibo T."/>
            <person name="Studholme D."/>
            <person name="Wang Y."/>
            <person name="Win J."/>
            <person name="Wood J."/>
            <person name="Clifton S.W."/>
            <person name="Rogers J."/>
            <person name="Van den Ackerveken G."/>
            <person name="Jones J.D."/>
            <person name="McDowell J.M."/>
            <person name="Beynon J."/>
            <person name="Tyler B.M."/>
        </authorList>
    </citation>
    <scope>NUCLEOTIDE SEQUENCE [LARGE SCALE GENOMIC DNA]</scope>
    <source>
        <strain evidence="3">Emoy2</strain>
    </source>
</reference>
<name>M4C1S3_HYAAE</name>
<dbReference type="EnsemblProtists" id="HpaT813024">
    <property type="protein sequence ID" value="HpaP813024"/>
    <property type="gene ID" value="HpaG813024"/>
</dbReference>
<accession>M4C1S3</accession>
<dbReference type="AlphaFoldDB" id="M4C1S3"/>
<keyword evidence="3" id="KW-1185">Reference proteome</keyword>
<dbReference type="Proteomes" id="UP000011713">
    <property type="component" value="Unassembled WGS sequence"/>
</dbReference>
<dbReference type="HOGENOM" id="CLU_1974790_0_0_1"/>
<protein>
    <recommendedName>
        <fullName evidence="4">Cysteine-rich protein</fullName>
    </recommendedName>
</protein>
<proteinExistence type="predicted"/>